<keyword evidence="3" id="KW-1185">Reference proteome</keyword>
<dbReference type="EMBL" id="BAABIC010000005">
    <property type="protein sequence ID" value="GAA4684819.1"/>
    <property type="molecule type" value="Genomic_DNA"/>
</dbReference>
<sequence length="101" mass="10893">MENENEERAGHHARLAEEHVAEDDAAAHASLAAYYAALETNELLRQVLARPVPAIGVPTRPGRTEPPSPPGPPGPDRPPLRPPQPPPIYMSAEPTQSGRRV</sequence>
<evidence type="ECO:0000313" key="2">
    <source>
        <dbReference type="EMBL" id="GAA4684819.1"/>
    </source>
</evidence>
<evidence type="ECO:0000313" key="3">
    <source>
        <dbReference type="Proteomes" id="UP001500325"/>
    </source>
</evidence>
<feature type="compositionally biased region" description="Basic and acidic residues" evidence="1">
    <location>
        <begin position="1"/>
        <end position="19"/>
    </location>
</feature>
<comment type="caution">
    <text evidence="2">The sequence shown here is derived from an EMBL/GenBank/DDBJ whole genome shotgun (WGS) entry which is preliminary data.</text>
</comment>
<protein>
    <submittedName>
        <fullName evidence="2">Uncharacterized protein</fullName>
    </submittedName>
</protein>
<accession>A0ABP8WA94</accession>
<feature type="region of interest" description="Disordered" evidence="1">
    <location>
        <begin position="53"/>
        <end position="101"/>
    </location>
</feature>
<gene>
    <name evidence="2" type="ORF">GCM10023215_19690</name>
</gene>
<organism evidence="2 3">
    <name type="scientific">Pseudonocardia yuanmonensis</name>
    <dbReference type="NCBI Taxonomy" id="1095914"/>
    <lineage>
        <taxon>Bacteria</taxon>
        <taxon>Bacillati</taxon>
        <taxon>Actinomycetota</taxon>
        <taxon>Actinomycetes</taxon>
        <taxon>Pseudonocardiales</taxon>
        <taxon>Pseudonocardiaceae</taxon>
        <taxon>Pseudonocardia</taxon>
    </lineage>
</organism>
<name>A0ABP8WA94_9PSEU</name>
<reference evidence="3" key="1">
    <citation type="journal article" date="2019" name="Int. J. Syst. Evol. Microbiol.">
        <title>The Global Catalogue of Microorganisms (GCM) 10K type strain sequencing project: providing services to taxonomists for standard genome sequencing and annotation.</title>
        <authorList>
            <consortium name="The Broad Institute Genomics Platform"/>
            <consortium name="The Broad Institute Genome Sequencing Center for Infectious Disease"/>
            <person name="Wu L."/>
            <person name="Ma J."/>
        </authorList>
    </citation>
    <scope>NUCLEOTIDE SEQUENCE [LARGE SCALE GENOMIC DNA]</scope>
    <source>
        <strain evidence="3">JCM 18055</strain>
    </source>
</reference>
<proteinExistence type="predicted"/>
<feature type="compositionally biased region" description="Pro residues" evidence="1">
    <location>
        <begin position="64"/>
        <end position="88"/>
    </location>
</feature>
<evidence type="ECO:0000256" key="1">
    <source>
        <dbReference type="SAM" id="MobiDB-lite"/>
    </source>
</evidence>
<dbReference type="Proteomes" id="UP001500325">
    <property type="component" value="Unassembled WGS sequence"/>
</dbReference>
<dbReference type="RefSeq" id="WP_345379921.1">
    <property type="nucleotide sequence ID" value="NZ_BAABIC010000005.1"/>
</dbReference>
<feature type="region of interest" description="Disordered" evidence="1">
    <location>
        <begin position="1"/>
        <end position="24"/>
    </location>
</feature>